<organism evidence="6">
    <name type="scientific">marine sediment metagenome</name>
    <dbReference type="NCBI Taxonomy" id="412755"/>
    <lineage>
        <taxon>unclassified sequences</taxon>
        <taxon>metagenomes</taxon>
        <taxon>ecological metagenomes</taxon>
    </lineage>
</organism>
<evidence type="ECO:0000256" key="3">
    <source>
        <dbReference type="ARBA" id="ARBA00022989"/>
    </source>
</evidence>
<dbReference type="InterPro" id="IPR052527">
    <property type="entry name" value="Metal_cation-efflux_comp"/>
</dbReference>
<proteinExistence type="predicted"/>
<evidence type="ECO:0000256" key="2">
    <source>
        <dbReference type="ARBA" id="ARBA00022692"/>
    </source>
</evidence>
<reference evidence="6" key="1">
    <citation type="journal article" date="2014" name="Front. Microbiol.">
        <title>High frequency of phylogenetically diverse reductive dehalogenase-homologous genes in deep subseafloor sedimentary metagenomes.</title>
        <authorList>
            <person name="Kawai M."/>
            <person name="Futagami T."/>
            <person name="Toyoda A."/>
            <person name="Takaki Y."/>
            <person name="Nishi S."/>
            <person name="Hori S."/>
            <person name="Arai W."/>
            <person name="Tsubouchi T."/>
            <person name="Morono Y."/>
            <person name="Uchiyama I."/>
            <person name="Ito T."/>
            <person name="Fujiyama A."/>
            <person name="Inagaki F."/>
            <person name="Takami H."/>
        </authorList>
    </citation>
    <scope>NUCLEOTIDE SEQUENCE</scope>
    <source>
        <strain evidence="6">Expedition CK06-06</strain>
    </source>
</reference>
<dbReference type="EMBL" id="BARS01042007">
    <property type="protein sequence ID" value="GAG38422.1"/>
    <property type="molecule type" value="Genomic_DNA"/>
</dbReference>
<dbReference type="PANTHER" id="PTHR43847">
    <property type="entry name" value="BLL3993 PROTEIN"/>
    <property type="match status" value="1"/>
</dbReference>
<accession>X0XSX3</accession>
<feature type="non-terminal residue" evidence="6">
    <location>
        <position position="1"/>
    </location>
</feature>
<dbReference type="AlphaFoldDB" id="X0XSX3"/>
<comment type="caution">
    <text evidence="6">The sequence shown here is derived from an EMBL/GenBank/DDBJ whole genome shotgun (WGS) entry which is preliminary data.</text>
</comment>
<comment type="subcellular location">
    <subcellularLocation>
        <location evidence="1">Endomembrane system</location>
        <topology evidence="1">Multi-pass membrane protein</topology>
    </subcellularLocation>
</comment>
<keyword evidence="2 5" id="KW-0812">Transmembrane</keyword>
<name>X0XSX3_9ZZZZ</name>
<dbReference type="Pfam" id="PF04191">
    <property type="entry name" value="PEMT"/>
    <property type="match status" value="1"/>
</dbReference>
<evidence type="ECO:0000313" key="6">
    <source>
        <dbReference type="EMBL" id="GAG38422.1"/>
    </source>
</evidence>
<dbReference type="PANTHER" id="PTHR43847:SF1">
    <property type="entry name" value="BLL3993 PROTEIN"/>
    <property type="match status" value="1"/>
</dbReference>
<protein>
    <recommendedName>
        <fullName evidence="7">Steroid 5-alpha reductase C-terminal domain-containing protein</fullName>
    </recommendedName>
</protein>
<evidence type="ECO:0000256" key="5">
    <source>
        <dbReference type="SAM" id="Phobius"/>
    </source>
</evidence>
<keyword evidence="3 5" id="KW-1133">Transmembrane helix</keyword>
<sequence>ATILLPSWMRWLGVAGSTAAALLLVWMFTSLGMNITDSVTIRREHYLVTSGPYRWIRHPLYTFGGLLFLGLSLIMGNWLIPLLGIPTYAILIHRTGVEEIALQERFGDEYHLYTERTGRFFPRLG</sequence>
<gene>
    <name evidence="6" type="ORF">S01H1_63792</name>
</gene>
<feature type="transmembrane region" description="Helical" evidence="5">
    <location>
        <begin position="60"/>
        <end position="80"/>
    </location>
</feature>
<dbReference type="Gene3D" id="1.20.120.1630">
    <property type="match status" value="1"/>
</dbReference>
<feature type="transmembrane region" description="Helical" evidence="5">
    <location>
        <begin position="12"/>
        <end position="33"/>
    </location>
</feature>
<keyword evidence="4 5" id="KW-0472">Membrane</keyword>
<evidence type="ECO:0000256" key="1">
    <source>
        <dbReference type="ARBA" id="ARBA00004127"/>
    </source>
</evidence>
<dbReference type="GO" id="GO:0012505">
    <property type="term" value="C:endomembrane system"/>
    <property type="evidence" value="ECO:0007669"/>
    <property type="project" value="UniProtKB-SubCell"/>
</dbReference>
<dbReference type="InterPro" id="IPR007318">
    <property type="entry name" value="Phopholipid_MeTrfase"/>
</dbReference>
<evidence type="ECO:0008006" key="7">
    <source>
        <dbReference type="Google" id="ProtNLM"/>
    </source>
</evidence>
<evidence type="ECO:0000256" key="4">
    <source>
        <dbReference type="ARBA" id="ARBA00023136"/>
    </source>
</evidence>